<evidence type="ECO:0000313" key="1">
    <source>
        <dbReference type="EMBL" id="MDS1823752.1"/>
    </source>
</evidence>
<evidence type="ECO:0000313" key="2">
    <source>
        <dbReference type="Proteomes" id="UP001253193"/>
    </source>
</evidence>
<dbReference type="AlphaFoldDB" id="A0AAW8Q559"/>
<dbReference type="EMBL" id="JAUHGG010000012">
    <property type="protein sequence ID" value="MDS1823752.1"/>
    <property type="molecule type" value="Genomic_DNA"/>
</dbReference>
<reference evidence="1" key="1">
    <citation type="submission" date="2023-06" db="EMBL/GenBank/DDBJ databases">
        <title>Genomic Diversity of Vibrio spp. and Metagenomic Analysis of Pathogens in Florida Gulf Coastal Waters Following Hurricane Ian.</title>
        <authorList>
            <person name="Brumfield K.D."/>
        </authorList>
    </citation>
    <scope>NUCLEOTIDE SEQUENCE</scope>
    <source>
        <strain evidence="1">WBS2B-138</strain>
    </source>
</reference>
<comment type="caution">
    <text evidence="1">The sequence shown here is derived from an EMBL/GenBank/DDBJ whole genome shotgun (WGS) entry which is preliminary data.</text>
</comment>
<accession>A0AAW8Q559</accession>
<gene>
    <name evidence="1" type="ORF">QX249_24210</name>
</gene>
<dbReference type="Proteomes" id="UP001253193">
    <property type="component" value="Unassembled WGS sequence"/>
</dbReference>
<name>A0AAW8Q559_VIBPH</name>
<organism evidence="1 2">
    <name type="scientific">Vibrio parahaemolyticus</name>
    <dbReference type="NCBI Taxonomy" id="670"/>
    <lineage>
        <taxon>Bacteria</taxon>
        <taxon>Pseudomonadati</taxon>
        <taxon>Pseudomonadota</taxon>
        <taxon>Gammaproteobacteria</taxon>
        <taxon>Vibrionales</taxon>
        <taxon>Vibrionaceae</taxon>
        <taxon>Vibrio</taxon>
    </lineage>
</organism>
<sequence>MFDANAGYIEIGRKFFAEVHAIDDQLAQAGIREGDIVLCEHVAKSEVSERFNTLTKIWRKKDSTPVEWVWDFDSDSWASLVYSGRPDGDGFIDEHWSRMALDFLGGEWEEKQEV</sequence>
<proteinExistence type="predicted"/>
<protein>
    <submittedName>
        <fullName evidence="1">Uncharacterized protein</fullName>
    </submittedName>
</protein>
<dbReference type="RefSeq" id="WP_311020777.1">
    <property type="nucleotide sequence ID" value="NZ_JAUHGG010000012.1"/>
</dbReference>